<dbReference type="Proteomes" id="UP000032749">
    <property type="component" value="Chromosome"/>
</dbReference>
<dbReference type="Pfam" id="PF07691">
    <property type="entry name" value="PA14"/>
    <property type="match status" value="1"/>
</dbReference>
<organism evidence="3 4">
    <name type="scientific">Oleispira antarctica RB-8</name>
    <dbReference type="NCBI Taxonomy" id="698738"/>
    <lineage>
        <taxon>Bacteria</taxon>
        <taxon>Pseudomonadati</taxon>
        <taxon>Pseudomonadota</taxon>
        <taxon>Gammaproteobacteria</taxon>
        <taxon>Oceanospirillales</taxon>
        <taxon>Oceanospirillaceae</taxon>
        <taxon>Oleispira</taxon>
    </lineage>
</organism>
<dbReference type="HOGENOM" id="CLU_377533_0_0_6"/>
<dbReference type="PROSITE" id="PS51820">
    <property type="entry name" value="PA14"/>
    <property type="match status" value="1"/>
</dbReference>
<feature type="signal peptide" evidence="1">
    <location>
        <begin position="1"/>
        <end position="20"/>
    </location>
</feature>
<evidence type="ECO:0000313" key="4">
    <source>
        <dbReference type="Proteomes" id="UP000032749"/>
    </source>
</evidence>
<protein>
    <submittedName>
        <fullName evidence="3">Type IV pilus assembly-like protein</fullName>
    </submittedName>
</protein>
<dbReference type="STRING" id="698738.OLEAN_C27070"/>
<reference evidence="3 4" key="1">
    <citation type="journal article" date="2013" name="Nat. Commun.">
        <title>Genome sequence and functional genomic analysis of the oil-degrading bacterium Oleispira antarctica.</title>
        <authorList>
            <person name="Kube M."/>
            <person name="Chernikova T.N."/>
            <person name="Al-Ramahi Y."/>
            <person name="Beloqui A."/>
            <person name="Lopez-Cortez N."/>
            <person name="Guazzaroni M.E."/>
            <person name="Heipieper H.J."/>
            <person name="Klages S."/>
            <person name="Kotsyurbenko O.R."/>
            <person name="Langer I."/>
            <person name="Nechitaylo T.Y."/>
            <person name="Lunsdorf H."/>
            <person name="Fernandez M."/>
            <person name="Juarez S."/>
            <person name="Ciordia S."/>
            <person name="Singer A."/>
            <person name="Kagan O."/>
            <person name="Egorova O."/>
            <person name="Petit P.A."/>
            <person name="Stogios P."/>
            <person name="Kim Y."/>
            <person name="Tchigvintsev A."/>
            <person name="Flick R."/>
            <person name="Denaro R."/>
            <person name="Genovese M."/>
            <person name="Albar J.P."/>
            <person name="Reva O.N."/>
            <person name="Martinez-Gomariz M."/>
            <person name="Tran H."/>
            <person name="Ferrer M."/>
            <person name="Savchenko A."/>
            <person name="Yakunin A.F."/>
            <person name="Yakimov M.M."/>
            <person name="Golyshina O.V."/>
            <person name="Reinhardt R."/>
            <person name="Golyshin P.N."/>
        </authorList>
    </citation>
    <scope>NUCLEOTIDE SEQUENCE [LARGE SCALE GENOMIC DNA]</scope>
</reference>
<keyword evidence="4" id="KW-1185">Reference proteome</keyword>
<dbReference type="EMBL" id="FO203512">
    <property type="protein sequence ID" value="CCK76883.1"/>
    <property type="molecule type" value="Genomic_DNA"/>
</dbReference>
<proteinExistence type="predicted"/>
<dbReference type="AlphaFoldDB" id="R4YTC7"/>
<keyword evidence="1" id="KW-0732">Signal</keyword>
<dbReference type="Pfam" id="PF10102">
    <property type="entry name" value="DUF2341"/>
    <property type="match status" value="1"/>
</dbReference>
<dbReference type="OrthoDB" id="8751508at2"/>
<dbReference type="KEGG" id="oai:OLEAN_C27070"/>
<accession>R4YTC7</accession>
<dbReference type="InterPro" id="IPR011658">
    <property type="entry name" value="PA14_dom"/>
</dbReference>
<dbReference type="InterPro" id="IPR018765">
    <property type="entry name" value="DUF2341"/>
</dbReference>
<evidence type="ECO:0000256" key="1">
    <source>
        <dbReference type="SAM" id="SignalP"/>
    </source>
</evidence>
<evidence type="ECO:0000259" key="2">
    <source>
        <dbReference type="PROSITE" id="PS51820"/>
    </source>
</evidence>
<gene>
    <name evidence="3" type="ORF">OLEAN_C27070</name>
</gene>
<dbReference type="InterPro" id="IPR037524">
    <property type="entry name" value="PA14/GLEYA"/>
</dbReference>
<evidence type="ECO:0000313" key="3">
    <source>
        <dbReference type="EMBL" id="CCK76883.1"/>
    </source>
</evidence>
<feature type="domain" description="PA14" evidence="2">
    <location>
        <begin position="484"/>
        <end position="630"/>
    </location>
</feature>
<dbReference type="SUPFAM" id="SSF56988">
    <property type="entry name" value="Anthrax protective antigen"/>
    <property type="match status" value="1"/>
</dbReference>
<sequence>MLRRVFFLFFALIISLPSLARQSCEWPFRTQIDVQENSVSGSQLQSYQVEFEVDASTLSSDYDWSNEGQDLYIYDTDDQSLLEFWIESWDPSVKKAVIWVRFPTLDRGQIRTIYFYYGNKDAPAIADVPFTFNYPGIKFHTRFSTSNPNSLSQARSAFDASNDRDANYGCGFITNFDRITNRSQFGNANNDFAAFSESYFLVKPGETGRWKFRYGADFGRGGALYIDGKQLEQQWGDNLWWANSWTQANQVLQGGLNLNGGYHKLEVLGFEDCCDGGITVQYKKPGGEWTTFSTHKIDIRSRACPVEQEPTFTIENHDVCKIDLGFDSSLSYPNGWVADDSRPVSFAIENLSTTHSSLPETRVSIVLGAGLSLSSSLGNHWSCNTVSSSASSTELSCLYNIAIPPNAARSSLLTLNIFSNNENVNTNVAFSATVFSKQFETQLDNNKTSATLPVWLLVDDITPTCSSTNPGVFSRFYTSQGYSDDSAGSKAEFDRWENDLAIRAKLYGKTVLSQINSDSGNPFATGGNNSSGNNYYLALLEGYLYAPEDGNYILGIDGDDAVEFQLNDVVYSSWYNPHGAQNSPYDENSVGLAKGFHKLNYRMQERDGGNSFYAYWRKPSDPVTTIIPTTAFFHCAGKDDIRLNMTVDIQDNPNTPNIRNKAIPGAILRYNIVVTNEGNISTNGNSMELIQTLSRDARLYVNNLSANGSTGEATGGPIIFTDGSANNTSGLSYNFISLNSTNDSLSFSNNSGTDYNYIPTADSDGFDTNITHIKLVLSGNMKPKYNFGTPNFTIEYQVKVK</sequence>
<feature type="chain" id="PRO_5004383945" evidence="1">
    <location>
        <begin position="21"/>
        <end position="801"/>
    </location>
</feature>
<dbReference type="NCBIfam" id="NF038118">
    <property type="entry name" value="PEP_CTERM_CCXG"/>
    <property type="match status" value="1"/>
</dbReference>
<name>R4YTC7_OLEAN</name>